<dbReference type="PRINTS" id="PR01415">
    <property type="entry name" value="ANKYRIN"/>
</dbReference>
<feature type="compositionally biased region" description="Low complexity" evidence="4">
    <location>
        <begin position="87"/>
        <end position="106"/>
    </location>
</feature>
<feature type="compositionally biased region" description="Low complexity" evidence="4">
    <location>
        <begin position="298"/>
        <end position="316"/>
    </location>
</feature>
<comment type="caution">
    <text evidence="5">The sequence shown here is derived from an EMBL/GenBank/DDBJ whole genome shotgun (WGS) entry which is preliminary data.</text>
</comment>
<evidence type="ECO:0000256" key="4">
    <source>
        <dbReference type="SAM" id="MobiDB-lite"/>
    </source>
</evidence>
<keyword evidence="1" id="KW-0677">Repeat</keyword>
<feature type="region of interest" description="Disordered" evidence="4">
    <location>
        <begin position="206"/>
        <end position="235"/>
    </location>
</feature>
<name>A0A370T9Z8_9HELO</name>
<feature type="region of interest" description="Disordered" evidence="4">
    <location>
        <begin position="1"/>
        <end position="45"/>
    </location>
</feature>
<evidence type="ECO:0000256" key="1">
    <source>
        <dbReference type="ARBA" id="ARBA00022737"/>
    </source>
</evidence>
<dbReference type="EMBL" id="NPIC01000015">
    <property type="protein sequence ID" value="RDL30476.1"/>
    <property type="molecule type" value="Genomic_DNA"/>
</dbReference>
<organism evidence="5 6">
    <name type="scientific">Venustampulla echinocandica</name>
    <dbReference type="NCBI Taxonomy" id="2656787"/>
    <lineage>
        <taxon>Eukaryota</taxon>
        <taxon>Fungi</taxon>
        <taxon>Dikarya</taxon>
        <taxon>Ascomycota</taxon>
        <taxon>Pezizomycotina</taxon>
        <taxon>Leotiomycetes</taxon>
        <taxon>Helotiales</taxon>
        <taxon>Pleuroascaceae</taxon>
        <taxon>Venustampulla</taxon>
    </lineage>
</organism>
<evidence type="ECO:0000256" key="3">
    <source>
        <dbReference type="PROSITE-ProRule" id="PRU00023"/>
    </source>
</evidence>
<feature type="compositionally biased region" description="Polar residues" evidence="4">
    <location>
        <begin position="287"/>
        <end position="297"/>
    </location>
</feature>
<dbReference type="Proteomes" id="UP000254866">
    <property type="component" value="Unassembled WGS sequence"/>
</dbReference>
<proteinExistence type="predicted"/>
<dbReference type="OrthoDB" id="3563743at2759"/>
<feature type="region of interest" description="Disordered" evidence="4">
    <location>
        <begin position="68"/>
        <end position="184"/>
    </location>
</feature>
<dbReference type="PANTHER" id="PTHR24173:SF74">
    <property type="entry name" value="ANKYRIN REPEAT DOMAIN-CONTAINING PROTEIN 16"/>
    <property type="match status" value="1"/>
</dbReference>
<dbReference type="InterPro" id="IPR002110">
    <property type="entry name" value="Ankyrin_rpt"/>
</dbReference>
<sequence>MRNAPRPTATGDSATSHEPRPPRNDSCRPRRETASAESNCPARISSTSVQPFLFILIVWLKESQKLQKLNAAKESNASTDKSDKDSNTNSSTKDTKTNDTSSTNTKSTKKGTKSALDADASTPAPKRPQNASTANEKEAWSNGTVDQRQKPDLQQLQPQEQLRRTQQPQTFQEQRQEDDPQHHLNQPSEELQQAHLQQIQQLVRPGPQRLQTQSAGSQHGSPHLSDRMSVSSHRNALQTIEGENGIYSRYMGSQSPAEAPSLYMASSGSSSVSPFETFMDPVLMDTLPSTGHSINPPTSMQRSSRSGKSSSAGSTKGEIADAMSYVQEHAEGAGDNYGHHWSESATASLYGGTALHRAVFYGHERVVEALLKAGANPEVRNRQGRTAMHLVAQSGRHRLLRLLLEYKADPQARTCTGQTPLHLAARNDEQTMVKSLLRAHVHRHPHQTPQGLGRQPIPGRVDVNAADSRGFTPLHVASEKGHHGMVRVLVENGADLEQRDLEGLTALHHASIAGMEVAVKLLLDMGADISG</sequence>
<feature type="compositionally biased region" description="Polar residues" evidence="4">
    <location>
        <begin position="209"/>
        <end position="220"/>
    </location>
</feature>
<feature type="repeat" description="ANK" evidence="3">
    <location>
        <begin position="383"/>
        <end position="415"/>
    </location>
</feature>
<keyword evidence="6" id="KW-1185">Reference proteome</keyword>
<evidence type="ECO:0000313" key="5">
    <source>
        <dbReference type="EMBL" id="RDL30476.1"/>
    </source>
</evidence>
<dbReference type="AlphaFoldDB" id="A0A370T9Z8"/>
<dbReference type="InterPro" id="IPR036770">
    <property type="entry name" value="Ankyrin_rpt-contain_sf"/>
</dbReference>
<dbReference type="SMART" id="SM00248">
    <property type="entry name" value="ANK"/>
    <property type="match status" value="5"/>
</dbReference>
<dbReference type="Pfam" id="PF12796">
    <property type="entry name" value="Ank_2"/>
    <property type="match status" value="2"/>
</dbReference>
<feature type="repeat" description="ANK" evidence="3">
    <location>
        <begin position="416"/>
        <end position="438"/>
    </location>
</feature>
<dbReference type="PANTHER" id="PTHR24173">
    <property type="entry name" value="ANKYRIN REPEAT CONTAINING"/>
    <property type="match status" value="1"/>
</dbReference>
<evidence type="ECO:0000313" key="6">
    <source>
        <dbReference type="Proteomes" id="UP000254866"/>
    </source>
</evidence>
<feature type="repeat" description="ANK" evidence="3">
    <location>
        <begin position="502"/>
        <end position="531"/>
    </location>
</feature>
<feature type="repeat" description="ANK" evidence="3">
    <location>
        <begin position="469"/>
        <end position="501"/>
    </location>
</feature>
<dbReference type="Gene3D" id="1.25.40.20">
    <property type="entry name" value="Ankyrin repeat-containing domain"/>
    <property type="match status" value="2"/>
</dbReference>
<feature type="compositionally biased region" description="Low complexity" evidence="4">
    <location>
        <begin position="152"/>
        <end position="173"/>
    </location>
</feature>
<dbReference type="STRING" id="2656787.A0A370T9Z8"/>
<keyword evidence="2 3" id="KW-0040">ANK repeat</keyword>
<dbReference type="SUPFAM" id="SSF48403">
    <property type="entry name" value="Ankyrin repeat"/>
    <property type="match status" value="1"/>
</dbReference>
<dbReference type="PROSITE" id="PS50297">
    <property type="entry name" value="ANK_REP_REGION"/>
    <property type="match status" value="5"/>
</dbReference>
<evidence type="ECO:0000256" key="2">
    <source>
        <dbReference type="ARBA" id="ARBA00023043"/>
    </source>
</evidence>
<protein>
    <submittedName>
        <fullName evidence="5">Uncharacterized protein</fullName>
    </submittedName>
</protein>
<reference evidence="5 6" key="1">
    <citation type="journal article" date="2018" name="IMA Fungus">
        <title>IMA Genome-F 9: Draft genome sequence of Annulohypoxylon stygium, Aspergillus mulundensis, Berkeleyomyces basicola (syn. Thielaviopsis basicola), Ceratocystis smalleyi, two Cercospora beticola strains, Coleophoma cylindrospora, Fusarium fracticaudum, Phialophora cf. hyalina, and Morchella septimelata.</title>
        <authorList>
            <person name="Wingfield B.D."/>
            <person name="Bills G.F."/>
            <person name="Dong Y."/>
            <person name="Huang W."/>
            <person name="Nel W.J."/>
            <person name="Swalarsk-Parry B.S."/>
            <person name="Vaghefi N."/>
            <person name="Wilken P.M."/>
            <person name="An Z."/>
            <person name="de Beer Z.W."/>
            <person name="De Vos L."/>
            <person name="Chen L."/>
            <person name="Duong T.A."/>
            <person name="Gao Y."/>
            <person name="Hammerbacher A."/>
            <person name="Kikkert J.R."/>
            <person name="Li Y."/>
            <person name="Li H."/>
            <person name="Li K."/>
            <person name="Li Q."/>
            <person name="Liu X."/>
            <person name="Ma X."/>
            <person name="Naidoo K."/>
            <person name="Pethybridge S.J."/>
            <person name="Sun J."/>
            <person name="Steenkamp E.T."/>
            <person name="van der Nest M.A."/>
            <person name="van Wyk S."/>
            <person name="Wingfield M.J."/>
            <person name="Xiong C."/>
            <person name="Yue Q."/>
            <person name="Zhang X."/>
        </authorList>
    </citation>
    <scope>NUCLEOTIDE SEQUENCE [LARGE SCALE GENOMIC DNA]</scope>
    <source>
        <strain evidence="5 6">BP 5553</strain>
    </source>
</reference>
<accession>A0A370T9Z8</accession>
<gene>
    <name evidence="5" type="ORF">BP5553_10354</name>
</gene>
<feature type="region of interest" description="Disordered" evidence="4">
    <location>
        <begin position="283"/>
        <end position="316"/>
    </location>
</feature>
<feature type="repeat" description="ANK" evidence="3">
    <location>
        <begin position="350"/>
        <end position="382"/>
    </location>
</feature>
<dbReference type="RefSeq" id="XP_031865001.1">
    <property type="nucleotide sequence ID" value="XM_032018977.1"/>
</dbReference>
<dbReference type="PROSITE" id="PS50088">
    <property type="entry name" value="ANK_REPEAT"/>
    <property type="match status" value="5"/>
</dbReference>
<feature type="compositionally biased region" description="Basic and acidic residues" evidence="4">
    <location>
        <begin position="15"/>
        <end position="34"/>
    </location>
</feature>
<dbReference type="GeneID" id="43603203"/>